<evidence type="ECO:0000313" key="1">
    <source>
        <dbReference type="EMBL" id="SVA99744.1"/>
    </source>
</evidence>
<sequence>MKDRSPFTFGLIATLLALNTTTLPRANELPFELLKTPATQGSMAPNLCSFGDHFALSWIDRKSKGATSVRIAGWNGNAFGEASTVATSKQMFANWADIPSVIEAPSGALYAHWLDRISGETYAYGIRIVRSTDRGNSWNPMGWLHNDTSPTEHGFVSFIPEGKRVRAFWLDGRAMSKEGGKMMLRTAILDGEKIKDERVLDDDVCTCCPTSAAQMATGPMVVYRDRSPKEIRDIGFTHRNDAGWSKPSTVHTDNWFFPGCPVNGPSIASHGNLVAISRFTVSNNKAQVILRLSKTGKMKFGKEIVLDQDSPVGRCATVFTKDAVFTVWIGREGKQTALQMAQVSPVGKIERRTTLAPIDSNRSSGMPRAVVSGGYLWVTWTGENRVRLGRLKIGA</sequence>
<dbReference type="SUPFAM" id="SSF50939">
    <property type="entry name" value="Sialidases"/>
    <property type="match status" value="2"/>
</dbReference>
<dbReference type="EMBL" id="UINC01024989">
    <property type="protein sequence ID" value="SVA99744.1"/>
    <property type="molecule type" value="Genomic_DNA"/>
</dbReference>
<name>A0A382AEG2_9ZZZZ</name>
<dbReference type="AlphaFoldDB" id="A0A382AEG2"/>
<dbReference type="InterPro" id="IPR036278">
    <property type="entry name" value="Sialidase_sf"/>
</dbReference>
<organism evidence="1">
    <name type="scientific">marine metagenome</name>
    <dbReference type="NCBI Taxonomy" id="408172"/>
    <lineage>
        <taxon>unclassified sequences</taxon>
        <taxon>metagenomes</taxon>
        <taxon>ecological metagenomes</taxon>
    </lineage>
</organism>
<protein>
    <recommendedName>
        <fullName evidence="2">Sialidase domain-containing protein</fullName>
    </recommendedName>
</protein>
<accession>A0A382AEG2</accession>
<reference evidence="1" key="1">
    <citation type="submission" date="2018-05" db="EMBL/GenBank/DDBJ databases">
        <authorList>
            <person name="Lanie J.A."/>
            <person name="Ng W.-L."/>
            <person name="Kazmierczak K.M."/>
            <person name="Andrzejewski T.M."/>
            <person name="Davidsen T.M."/>
            <person name="Wayne K.J."/>
            <person name="Tettelin H."/>
            <person name="Glass J.I."/>
            <person name="Rusch D."/>
            <person name="Podicherti R."/>
            <person name="Tsui H.-C.T."/>
            <person name="Winkler M.E."/>
        </authorList>
    </citation>
    <scope>NUCLEOTIDE SEQUENCE</scope>
</reference>
<evidence type="ECO:0008006" key="2">
    <source>
        <dbReference type="Google" id="ProtNLM"/>
    </source>
</evidence>
<gene>
    <name evidence="1" type="ORF">METZ01_LOCUS152598</name>
</gene>
<proteinExistence type="predicted"/>